<sequence>MFTHTLWRQHGSQWERPPSSMETVHNSMSVGLRDGDAAHWIIACGLQFTFRGTDDEDRLTARLQRAWAELRSRFPTLAATFEEDKVVYKPPLSDEEREAWVQETFRVHPGRNSNEVFEKAVKTPYIHLHYFPEARYLVLQGTHNHLDGRGCFYFFDALFCALTNPKDVRLGDEVRNLPPTEDQLLGASVPPSTRQIQIYQDIVDSLVVENPIGMPVRADGPPGPNLRRELHLQPGVSSAISSRCKARGVTVTLAWHAAVILATLKIQRRALGDQAGTNWSSFTNFDLRRYFPGDFDPRQNVVSTYSTGFPFNVERPMELGFDALAKHLHHAYQTALDDEKLRGLFAYPKPLLEFFAKHTAPSSTPVLSSIGIVERFLHREYGSEWVVDDVWIGNSMLSPEIETFLWRWRDEITLSGSCNLSYYDKKDVDRFLHEVRQELLTGLGISV</sequence>
<dbReference type="Gene3D" id="3.30.559.10">
    <property type="entry name" value="Chloramphenicol acetyltransferase-like domain"/>
    <property type="match status" value="1"/>
</dbReference>
<evidence type="ECO:0000256" key="1">
    <source>
        <dbReference type="SAM" id="MobiDB-lite"/>
    </source>
</evidence>
<organism evidence="2 3">
    <name type="scientific">Phialemonium thermophilum</name>
    <dbReference type="NCBI Taxonomy" id="223376"/>
    <lineage>
        <taxon>Eukaryota</taxon>
        <taxon>Fungi</taxon>
        <taxon>Dikarya</taxon>
        <taxon>Ascomycota</taxon>
        <taxon>Pezizomycotina</taxon>
        <taxon>Sordariomycetes</taxon>
        <taxon>Sordariomycetidae</taxon>
        <taxon>Cephalothecales</taxon>
        <taxon>Cephalothecaceae</taxon>
        <taxon>Phialemonium</taxon>
    </lineage>
</organism>
<comment type="caution">
    <text evidence="2">The sequence shown here is derived from an EMBL/GenBank/DDBJ whole genome shotgun (WGS) entry which is preliminary data.</text>
</comment>
<protein>
    <recommendedName>
        <fullName evidence="4">Condensation domain-containing protein</fullName>
    </recommendedName>
</protein>
<dbReference type="SUPFAM" id="SSF52777">
    <property type="entry name" value="CoA-dependent acyltransferases"/>
    <property type="match status" value="1"/>
</dbReference>
<dbReference type="Proteomes" id="UP001586593">
    <property type="component" value="Unassembled WGS sequence"/>
</dbReference>
<accession>A0ABR3X200</accession>
<evidence type="ECO:0000313" key="3">
    <source>
        <dbReference type="Proteomes" id="UP001586593"/>
    </source>
</evidence>
<dbReference type="EMBL" id="JAZHXJ010000186">
    <property type="protein sequence ID" value="KAL1869973.1"/>
    <property type="molecule type" value="Genomic_DNA"/>
</dbReference>
<proteinExistence type="predicted"/>
<name>A0ABR3X200_9PEZI</name>
<keyword evidence="3" id="KW-1185">Reference proteome</keyword>
<feature type="region of interest" description="Disordered" evidence="1">
    <location>
        <begin position="1"/>
        <end position="22"/>
    </location>
</feature>
<evidence type="ECO:0008006" key="4">
    <source>
        <dbReference type="Google" id="ProtNLM"/>
    </source>
</evidence>
<gene>
    <name evidence="2" type="ORF">VTK73DRAFT_2894</name>
</gene>
<reference evidence="2 3" key="1">
    <citation type="journal article" date="2024" name="Commun. Biol.">
        <title>Comparative genomic analysis of thermophilic fungi reveals convergent evolutionary adaptations and gene losses.</title>
        <authorList>
            <person name="Steindorff A.S."/>
            <person name="Aguilar-Pontes M.V."/>
            <person name="Robinson A.J."/>
            <person name="Andreopoulos B."/>
            <person name="LaButti K."/>
            <person name="Kuo A."/>
            <person name="Mondo S."/>
            <person name="Riley R."/>
            <person name="Otillar R."/>
            <person name="Haridas S."/>
            <person name="Lipzen A."/>
            <person name="Grimwood J."/>
            <person name="Schmutz J."/>
            <person name="Clum A."/>
            <person name="Reid I.D."/>
            <person name="Moisan M.C."/>
            <person name="Butler G."/>
            <person name="Nguyen T.T.M."/>
            <person name="Dewar K."/>
            <person name="Conant G."/>
            <person name="Drula E."/>
            <person name="Henrissat B."/>
            <person name="Hansel C."/>
            <person name="Singer S."/>
            <person name="Hutchinson M.I."/>
            <person name="de Vries R.P."/>
            <person name="Natvig D.O."/>
            <person name="Powell A.J."/>
            <person name="Tsang A."/>
            <person name="Grigoriev I.V."/>
        </authorList>
    </citation>
    <scope>NUCLEOTIDE SEQUENCE [LARGE SCALE GENOMIC DNA]</scope>
    <source>
        <strain evidence="2 3">ATCC 24622</strain>
    </source>
</reference>
<dbReference type="Gene3D" id="3.30.559.30">
    <property type="entry name" value="Nonribosomal peptide synthetase, condensation domain"/>
    <property type="match status" value="1"/>
</dbReference>
<evidence type="ECO:0000313" key="2">
    <source>
        <dbReference type="EMBL" id="KAL1869973.1"/>
    </source>
</evidence>
<dbReference type="PANTHER" id="PTHR42034:SF1">
    <property type="entry name" value="CONDENSATION DOMAIN-CONTAINING PROTEIN"/>
    <property type="match status" value="1"/>
</dbReference>
<dbReference type="InterPro" id="IPR023213">
    <property type="entry name" value="CAT-like_dom_sf"/>
</dbReference>
<dbReference type="PANTHER" id="PTHR42034">
    <property type="entry name" value="CHROMOSOME 7, WHOLE GENOME SHOTGUN SEQUENCE-RELATED"/>
    <property type="match status" value="1"/>
</dbReference>